<keyword evidence="2" id="KW-0067">ATP-binding</keyword>
<evidence type="ECO:0000313" key="5">
    <source>
        <dbReference type="Proteomes" id="UP000009192"/>
    </source>
</evidence>
<dbReference type="KEGG" id="dmo:Dmoj_GI24430"/>
<dbReference type="eggNOG" id="KOG0240">
    <property type="taxonomic scope" value="Eukaryota"/>
</dbReference>
<evidence type="ECO:0000256" key="1">
    <source>
        <dbReference type="ARBA" id="ARBA00022741"/>
    </source>
</evidence>
<dbReference type="Gene3D" id="3.40.850.10">
    <property type="entry name" value="Kinesin motor domain"/>
    <property type="match status" value="2"/>
</dbReference>
<dbReference type="InterPro" id="IPR036961">
    <property type="entry name" value="Kinesin_motor_dom_sf"/>
</dbReference>
<dbReference type="OrthoDB" id="7855676at2759"/>
<dbReference type="InParanoid" id="B4KBS2"/>
<reference evidence="4 5" key="1">
    <citation type="journal article" date="2007" name="Nature">
        <title>Evolution of genes and genomes on the Drosophila phylogeny.</title>
        <authorList>
            <consortium name="Drosophila 12 Genomes Consortium"/>
            <person name="Clark A.G."/>
            <person name="Eisen M.B."/>
            <person name="Smith D.R."/>
            <person name="Bergman C.M."/>
            <person name="Oliver B."/>
            <person name="Markow T.A."/>
            <person name="Kaufman T.C."/>
            <person name="Kellis M."/>
            <person name="Gelbart W."/>
            <person name="Iyer V.N."/>
            <person name="Pollard D.A."/>
            <person name="Sackton T.B."/>
            <person name="Larracuente A.M."/>
            <person name="Singh N.D."/>
            <person name="Abad J.P."/>
            <person name="Abt D.N."/>
            <person name="Adryan B."/>
            <person name="Aguade M."/>
            <person name="Akashi H."/>
            <person name="Anderson W.W."/>
            <person name="Aquadro C.F."/>
            <person name="Ardell D.H."/>
            <person name="Arguello R."/>
            <person name="Artieri C.G."/>
            <person name="Barbash D.A."/>
            <person name="Barker D."/>
            <person name="Barsanti P."/>
            <person name="Batterham P."/>
            <person name="Batzoglou S."/>
            <person name="Begun D."/>
            <person name="Bhutkar A."/>
            <person name="Blanco E."/>
            <person name="Bosak S.A."/>
            <person name="Bradley R.K."/>
            <person name="Brand A.D."/>
            <person name="Brent M.R."/>
            <person name="Brooks A.N."/>
            <person name="Brown R.H."/>
            <person name="Butlin R.K."/>
            <person name="Caggese C."/>
            <person name="Calvi B.R."/>
            <person name="Bernardo de Carvalho A."/>
            <person name="Caspi A."/>
            <person name="Castrezana S."/>
            <person name="Celniker S.E."/>
            <person name="Chang J.L."/>
            <person name="Chapple C."/>
            <person name="Chatterji S."/>
            <person name="Chinwalla A."/>
            <person name="Civetta A."/>
            <person name="Clifton S.W."/>
            <person name="Comeron J.M."/>
            <person name="Costello J.C."/>
            <person name="Coyne J.A."/>
            <person name="Daub J."/>
            <person name="David R.G."/>
            <person name="Delcher A.L."/>
            <person name="Delehaunty K."/>
            <person name="Do C.B."/>
            <person name="Ebling H."/>
            <person name="Edwards K."/>
            <person name="Eickbush T."/>
            <person name="Evans J.D."/>
            <person name="Filipski A."/>
            <person name="Findeiss S."/>
            <person name="Freyhult E."/>
            <person name="Fulton L."/>
            <person name="Fulton R."/>
            <person name="Garcia A.C."/>
            <person name="Gardiner A."/>
            <person name="Garfield D.A."/>
            <person name="Garvin B.E."/>
            <person name="Gibson G."/>
            <person name="Gilbert D."/>
            <person name="Gnerre S."/>
            <person name="Godfrey J."/>
            <person name="Good R."/>
            <person name="Gotea V."/>
            <person name="Gravely B."/>
            <person name="Greenberg A.J."/>
            <person name="Griffiths-Jones S."/>
            <person name="Gross S."/>
            <person name="Guigo R."/>
            <person name="Gustafson E.A."/>
            <person name="Haerty W."/>
            <person name="Hahn M.W."/>
            <person name="Halligan D.L."/>
            <person name="Halpern A.L."/>
            <person name="Halter G.M."/>
            <person name="Han M.V."/>
            <person name="Heger A."/>
            <person name="Hillier L."/>
            <person name="Hinrichs A.S."/>
            <person name="Holmes I."/>
            <person name="Hoskins R.A."/>
            <person name="Hubisz M.J."/>
            <person name="Hultmark D."/>
            <person name="Huntley M.A."/>
            <person name="Jaffe D.B."/>
            <person name="Jagadeeshan S."/>
            <person name="Jeck W.R."/>
            <person name="Johnson J."/>
            <person name="Jones C.D."/>
            <person name="Jordan W.C."/>
            <person name="Karpen G.H."/>
            <person name="Kataoka E."/>
            <person name="Keightley P.D."/>
            <person name="Kheradpour P."/>
            <person name="Kirkness E.F."/>
            <person name="Koerich L.B."/>
            <person name="Kristiansen K."/>
            <person name="Kudrna D."/>
            <person name="Kulathinal R.J."/>
            <person name="Kumar S."/>
            <person name="Kwok R."/>
            <person name="Lander E."/>
            <person name="Langley C.H."/>
            <person name="Lapoint R."/>
            <person name="Lazzaro B.P."/>
            <person name="Lee S.J."/>
            <person name="Levesque L."/>
            <person name="Li R."/>
            <person name="Lin C.F."/>
            <person name="Lin M.F."/>
            <person name="Lindblad-Toh K."/>
            <person name="Llopart A."/>
            <person name="Long M."/>
            <person name="Low L."/>
            <person name="Lozovsky E."/>
            <person name="Lu J."/>
            <person name="Luo M."/>
            <person name="Machado C.A."/>
            <person name="Makalowski W."/>
            <person name="Marzo M."/>
            <person name="Matsuda M."/>
            <person name="Matzkin L."/>
            <person name="McAllister B."/>
            <person name="McBride C.S."/>
            <person name="McKernan B."/>
            <person name="McKernan K."/>
            <person name="Mendez-Lago M."/>
            <person name="Minx P."/>
            <person name="Mollenhauer M.U."/>
            <person name="Montooth K."/>
            <person name="Mount S.M."/>
            <person name="Mu X."/>
            <person name="Myers E."/>
            <person name="Negre B."/>
            <person name="Newfeld S."/>
            <person name="Nielsen R."/>
            <person name="Noor M.A."/>
            <person name="O'Grady P."/>
            <person name="Pachter L."/>
            <person name="Papaceit M."/>
            <person name="Parisi M.J."/>
            <person name="Parisi M."/>
            <person name="Parts L."/>
            <person name="Pedersen J.S."/>
            <person name="Pesole G."/>
            <person name="Phillippy A.M."/>
            <person name="Ponting C.P."/>
            <person name="Pop M."/>
            <person name="Porcelli D."/>
            <person name="Powell J.R."/>
            <person name="Prohaska S."/>
            <person name="Pruitt K."/>
            <person name="Puig M."/>
            <person name="Quesneville H."/>
            <person name="Ram K.R."/>
            <person name="Rand D."/>
            <person name="Rasmussen M.D."/>
            <person name="Reed L.K."/>
            <person name="Reenan R."/>
            <person name="Reily A."/>
            <person name="Remington K.A."/>
            <person name="Rieger T.T."/>
            <person name="Ritchie M.G."/>
            <person name="Robin C."/>
            <person name="Rogers Y.H."/>
            <person name="Rohde C."/>
            <person name="Rozas J."/>
            <person name="Rubenfield M.J."/>
            <person name="Ruiz A."/>
            <person name="Russo S."/>
            <person name="Salzberg S.L."/>
            <person name="Sanchez-Gracia A."/>
            <person name="Saranga D.J."/>
            <person name="Sato H."/>
            <person name="Schaeffer S.W."/>
            <person name="Schatz M.C."/>
            <person name="Schlenke T."/>
            <person name="Schwartz R."/>
            <person name="Segarra C."/>
            <person name="Singh R.S."/>
            <person name="Sirot L."/>
            <person name="Sirota M."/>
            <person name="Sisneros N.B."/>
            <person name="Smith C.D."/>
            <person name="Smith T.F."/>
            <person name="Spieth J."/>
            <person name="Stage D.E."/>
            <person name="Stark A."/>
            <person name="Stephan W."/>
            <person name="Strausberg R.L."/>
            <person name="Strempel S."/>
            <person name="Sturgill D."/>
            <person name="Sutton G."/>
            <person name="Sutton G.G."/>
            <person name="Tao W."/>
            <person name="Teichmann S."/>
            <person name="Tobari Y.N."/>
            <person name="Tomimura Y."/>
            <person name="Tsolas J.M."/>
            <person name="Valente V.L."/>
            <person name="Venter E."/>
            <person name="Venter J.C."/>
            <person name="Vicario S."/>
            <person name="Vieira F.G."/>
            <person name="Vilella A.J."/>
            <person name="Villasante A."/>
            <person name="Walenz B."/>
            <person name="Wang J."/>
            <person name="Wasserman M."/>
            <person name="Watts T."/>
            <person name="Wilson D."/>
            <person name="Wilson R.K."/>
            <person name="Wing R.A."/>
            <person name="Wolfner M.F."/>
            <person name="Wong A."/>
            <person name="Wong G.K."/>
            <person name="Wu C.I."/>
            <person name="Wu G."/>
            <person name="Yamamoto D."/>
            <person name="Yang H.P."/>
            <person name="Yang S.P."/>
            <person name="Yorke J.A."/>
            <person name="Yoshida K."/>
            <person name="Zdobnov E."/>
            <person name="Zhang P."/>
            <person name="Zhang Y."/>
            <person name="Zimin A.V."/>
            <person name="Baldwin J."/>
            <person name="Abdouelleil A."/>
            <person name="Abdulkadir J."/>
            <person name="Abebe A."/>
            <person name="Abera B."/>
            <person name="Abreu J."/>
            <person name="Acer S.C."/>
            <person name="Aftuck L."/>
            <person name="Alexander A."/>
            <person name="An P."/>
            <person name="Anderson E."/>
            <person name="Anderson S."/>
            <person name="Arachi H."/>
            <person name="Azer M."/>
            <person name="Bachantsang P."/>
            <person name="Barry A."/>
            <person name="Bayul T."/>
            <person name="Berlin A."/>
            <person name="Bessette D."/>
            <person name="Bloom T."/>
            <person name="Blye J."/>
            <person name="Boguslavskiy L."/>
            <person name="Bonnet C."/>
            <person name="Boukhgalter B."/>
            <person name="Bourzgui I."/>
            <person name="Brown A."/>
            <person name="Cahill P."/>
            <person name="Channer S."/>
            <person name="Cheshatsang Y."/>
            <person name="Chuda L."/>
            <person name="Citroen M."/>
            <person name="Collymore A."/>
            <person name="Cooke P."/>
            <person name="Costello M."/>
            <person name="D'Aco K."/>
            <person name="Daza R."/>
            <person name="De Haan G."/>
            <person name="DeGray S."/>
            <person name="DeMaso C."/>
            <person name="Dhargay N."/>
            <person name="Dooley K."/>
            <person name="Dooley E."/>
            <person name="Doricent M."/>
            <person name="Dorje P."/>
            <person name="Dorjee K."/>
            <person name="Dupes A."/>
            <person name="Elong R."/>
            <person name="Falk J."/>
            <person name="Farina A."/>
            <person name="Faro S."/>
            <person name="Ferguson D."/>
            <person name="Fisher S."/>
            <person name="Foley C.D."/>
            <person name="Franke A."/>
            <person name="Friedrich D."/>
            <person name="Gadbois L."/>
            <person name="Gearin G."/>
            <person name="Gearin C.R."/>
            <person name="Giannoukos G."/>
            <person name="Goode T."/>
            <person name="Graham J."/>
            <person name="Grandbois E."/>
            <person name="Grewal S."/>
            <person name="Gyaltsen K."/>
            <person name="Hafez N."/>
            <person name="Hagos B."/>
            <person name="Hall J."/>
            <person name="Henson C."/>
            <person name="Hollinger A."/>
            <person name="Honan T."/>
            <person name="Huard M.D."/>
            <person name="Hughes L."/>
            <person name="Hurhula B."/>
            <person name="Husby M.E."/>
            <person name="Kamat A."/>
            <person name="Kanga B."/>
            <person name="Kashin S."/>
            <person name="Khazanovich D."/>
            <person name="Kisner P."/>
            <person name="Lance K."/>
            <person name="Lara M."/>
            <person name="Lee W."/>
            <person name="Lennon N."/>
            <person name="Letendre F."/>
            <person name="LeVine R."/>
            <person name="Lipovsky A."/>
            <person name="Liu X."/>
            <person name="Liu J."/>
            <person name="Liu S."/>
            <person name="Lokyitsang T."/>
            <person name="Lokyitsang Y."/>
            <person name="Lubonja R."/>
            <person name="Lui A."/>
            <person name="MacDonald P."/>
            <person name="Magnisalis V."/>
            <person name="Maru K."/>
            <person name="Matthews C."/>
            <person name="McCusker W."/>
            <person name="McDonough S."/>
            <person name="Mehta T."/>
            <person name="Meldrim J."/>
            <person name="Meneus L."/>
            <person name="Mihai O."/>
            <person name="Mihalev A."/>
            <person name="Mihova T."/>
            <person name="Mittelman R."/>
            <person name="Mlenga V."/>
            <person name="Montmayeur A."/>
            <person name="Mulrain L."/>
            <person name="Navidi A."/>
            <person name="Naylor J."/>
            <person name="Negash T."/>
            <person name="Nguyen T."/>
            <person name="Nguyen N."/>
            <person name="Nicol R."/>
            <person name="Norbu C."/>
            <person name="Norbu N."/>
            <person name="Novod N."/>
            <person name="O'Neill B."/>
            <person name="Osman S."/>
            <person name="Markiewicz E."/>
            <person name="Oyono O.L."/>
            <person name="Patti C."/>
            <person name="Phunkhang P."/>
            <person name="Pierre F."/>
            <person name="Priest M."/>
            <person name="Raghuraman S."/>
            <person name="Rege F."/>
            <person name="Reyes R."/>
            <person name="Rise C."/>
            <person name="Rogov P."/>
            <person name="Ross K."/>
            <person name="Ryan E."/>
            <person name="Settipalli S."/>
            <person name="Shea T."/>
            <person name="Sherpa N."/>
            <person name="Shi L."/>
            <person name="Shih D."/>
            <person name="Sparrow T."/>
            <person name="Spaulding J."/>
            <person name="Stalker J."/>
            <person name="Stange-Thomann N."/>
            <person name="Stavropoulos S."/>
            <person name="Stone C."/>
            <person name="Strader C."/>
            <person name="Tesfaye S."/>
            <person name="Thomson T."/>
            <person name="Thoulutsang Y."/>
            <person name="Thoulutsang D."/>
            <person name="Topham K."/>
            <person name="Topping I."/>
            <person name="Tsamla T."/>
            <person name="Vassiliev H."/>
            <person name="Vo A."/>
            <person name="Wangchuk T."/>
            <person name="Wangdi T."/>
            <person name="Weiand M."/>
            <person name="Wilkinson J."/>
            <person name="Wilson A."/>
            <person name="Yadav S."/>
            <person name="Young G."/>
            <person name="Yu Q."/>
            <person name="Zembek L."/>
            <person name="Zhong D."/>
            <person name="Zimmer A."/>
            <person name="Zwirko Z."/>
            <person name="Jaffe D.B."/>
            <person name="Alvarez P."/>
            <person name="Brockman W."/>
            <person name="Butler J."/>
            <person name="Chin C."/>
            <person name="Gnerre S."/>
            <person name="Grabherr M."/>
            <person name="Kleber M."/>
            <person name="Mauceli E."/>
            <person name="MacCallum I."/>
        </authorList>
    </citation>
    <scope>NUCLEOTIDE SEQUENCE [LARGE SCALE GENOMIC DNA]</scope>
    <source>
        <strain evidence="5">Tucson 15081-1352.22</strain>
    </source>
</reference>
<dbReference type="SUPFAM" id="SSF52540">
    <property type="entry name" value="P-loop containing nucleoside triphosphate hydrolases"/>
    <property type="match status" value="1"/>
</dbReference>
<gene>
    <name evidence="4" type="primary">Dmoj\GI24430</name>
    <name evidence="4" type="ORF">Dmoj_GI24430</name>
</gene>
<dbReference type="EMBL" id="CH933806">
    <property type="protein sequence ID" value="EDW14749.2"/>
    <property type="molecule type" value="Genomic_DNA"/>
</dbReference>
<name>B4KBS2_DROMO</name>
<sequence>MAKMYLFRKLSELSQQQVDVCEEAASSVLDDVFKGKASTIFSYGHWPIGERRSSKVDVVDRILCKLFGHVCTMQVTMQINVSISHMQQHVAKDHLTGTQEKHFVASPHDVYAYIERVIGQLQQQSDDAMPTNDYPYALFTICVRQTNLDRSLHLNGSIQLVHLTAVDKSEMMLQLHTPMASLLRIISALASNTKTHIRYYNIRLTRILKDLLDSDESTVIINYTTAPDPQFDAITAMDCAKVWKALYLREREKFHCLSNKLSGLEFWRGSDYKFQLDELLELLKKNNTRIQLEFEFPNQRNTYTQCKTNTSPLCQLQQATIFADEEEMEASRLSDQLRHIKTDAEASLEEMLEVRHIVTQLAISHEQNSEQLKQKTQMLDRLHLRLAKSNRKLQKQRLKFKRKLAKYSNMFELLWTHQRREQQVQEQQRQAQLSKVLDDIYLELHSTQLLESSDSQSVG</sequence>
<evidence type="ECO:0008006" key="6">
    <source>
        <dbReference type="Google" id="ProtNLM"/>
    </source>
</evidence>
<dbReference type="InterPro" id="IPR027417">
    <property type="entry name" value="P-loop_NTPase"/>
</dbReference>
<organism evidence="4 5">
    <name type="scientific">Drosophila mojavensis</name>
    <name type="common">Fruit fly</name>
    <dbReference type="NCBI Taxonomy" id="7230"/>
    <lineage>
        <taxon>Eukaryota</taxon>
        <taxon>Metazoa</taxon>
        <taxon>Ecdysozoa</taxon>
        <taxon>Arthropoda</taxon>
        <taxon>Hexapoda</taxon>
        <taxon>Insecta</taxon>
        <taxon>Pterygota</taxon>
        <taxon>Neoptera</taxon>
        <taxon>Endopterygota</taxon>
        <taxon>Diptera</taxon>
        <taxon>Brachycera</taxon>
        <taxon>Muscomorpha</taxon>
        <taxon>Ephydroidea</taxon>
        <taxon>Drosophilidae</taxon>
        <taxon>Drosophila</taxon>
    </lineage>
</organism>
<evidence type="ECO:0000313" key="4">
    <source>
        <dbReference type="EMBL" id="EDW14749.2"/>
    </source>
</evidence>
<feature type="coiled-coil region" evidence="3">
    <location>
        <begin position="379"/>
        <end position="410"/>
    </location>
</feature>
<evidence type="ECO:0000256" key="3">
    <source>
        <dbReference type="SAM" id="Coils"/>
    </source>
</evidence>
<dbReference type="GO" id="GO:0005524">
    <property type="term" value="F:ATP binding"/>
    <property type="evidence" value="ECO:0007669"/>
    <property type="project" value="UniProtKB-KW"/>
</dbReference>
<keyword evidence="1" id="KW-0547">Nucleotide-binding</keyword>
<dbReference type="AlphaFoldDB" id="B4KBS2"/>
<dbReference type="HOGENOM" id="CLU_047466_0_0_1"/>
<accession>B4KBS2</accession>
<proteinExistence type="predicted"/>
<dbReference type="Proteomes" id="UP000009192">
    <property type="component" value="Unassembled WGS sequence"/>
</dbReference>
<keyword evidence="3" id="KW-0175">Coiled coil</keyword>
<evidence type="ECO:0000256" key="2">
    <source>
        <dbReference type="ARBA" id="ARBA00022840"/>
    </source>
</evidence>
<keyword evidence="5" id="KW-1185">Reference proteome</keyword>
<protein>
    <recommendedName>
        <fullName evidence="6">Kinesin motor domain-containing protein</fullName>
    </recommendedName>
</protein>